<gene>
    <name evidence="1" type="ORF">GSOID_T00011697001</name>
    <name evidence="2" type="ORF">GSOID_T00022093001</name>
</gene>
<dbReference type="Proteomes" id="UP000001307">
    <property type="component" value="Unassembled WGS sequence"/>
</dbReference>
<accession>E4WXQ6</accession>
<dbReference type="EMBL" id="FN653018">
    <property type="protein sequence ID" value="CBY22150.1"/>
    <property type="molecule type" value="Genomic_DNA"/>
</dbReference>
<organism evidence="1">
    <name type="scientific">Oikopleura dioica</name>
    <name type="common">Tunicate</name>
    <dbReference type="NCBI Taxonomy" id="34765"/>
    <lineage>
        <taxon>Eukaryota</taxon>
        <taxon>Metazoa</taxon>
        <taxon>Chordata</taxon>
        <taxon>Tunicata</taxon>
        <taxon>Appendicularia</taxon>
        <taxon>Copelata</taxon>
        <taxon>Oikopleuridae</taxon>
        <taxon>Oikopleura</taxon>
    </lineage>
</organism>
<protein>
    <submittedName>
        <fullName evidence="1">Uncharacterized protein</fullName>
    </submittedName>
</protein>
<dbReference type="AlphaFoldDB" id="E4WXQ6"/>
<evidence type="ECO:0000313" key="1">
    <source>
        <dbReference type="EMBL" id="CBY22150.1"/>
    </source>
</evidence>
<sequence>MSRIIRCRRYTEVFTNTELTWRVHLRYLCEVDKLSDENFHQYHSTFLNSKNTIPLLPEEVPKVKEDLIKNQLLDIVKVGKLYPDPEEAVRGGLDLHELNELLDYQDVTRYFGNNLPEQKQSMHAISKMIIAKKKVDFSDPKEVHNYEKKLVKFIEKWGEKYNIPKFLSPHSAQLDPFLLRADIAAWKQLQFDFKPVTSIVSRGFLNEFFAEKEDEKHVYEEIAKNLNSKDTKKKIWESADILRLSTKEREELGIKYEIANQMAAVRKKRWNYTTPIEVMDTFNDVWENEFIAEFEFFLRNSKMEAVLRNRAKFPHLIVPCFELEDVFASERIEEDFEFLLSEKEYGAITEAEIEHFQDDEDVIQEYEEFWENWFKKEFCATFEDRVLQHFKAKYVQEERNITFREFRKLGQKYKYKSINENLPALVEDSFSHTYGHFFFKGCELHGLIRSEIVDELLFQEKSMGFWIKYQEYWTNIMVEEEESFWKTLSDSQKDEIYRGEKYLLSKSRRAVDVHKKYCENLRQRYYHPWSKGSFEIPTCPRRMKPINFI</sequence>
<evidence type="ECO:0000313" key="3">
    <source>
        <dbReference type="Proteomes" id="UP000001307"/>
    </source>
</evidence>
<reference evidence="1" key="1">
    <citation type="journal article" date="2010" name="Science">
        <title>Plasticity of animal genome architecture unmasked by rapid evolution of a pelagic tunicate.</title>
        <authorList>
            <person name="Denoeud F."/>
            <person name="Henriet S."/>
            <person name="Mungpakdee S."/>
            <person name="Aury J.M."/>
            <person name="Da Silva C."/>
            <person name="Brinkmann H."/>
            <person name="Mikhaleva J."/>
            <person name="Olsen L.C."/>
            <person name="Jubin C."/>
            <person name="Canestro C."/>
            <person name="Bouquet J.M."/>
            <person name="Danks G."/>
            <person name="Poulain J."/>
            <person name="Campsteijn C."/>
            <person name="Adamski M."/>
            <person name="Cross I."/>
            <person name="Yadetie F."/>
            <person name="Muffato M."/>
            <person name="Louis A."/>
            <person name="Butcher S."/>
            <person name="Tsagkogeorga G."/>
            <person name="Konrad A."/>
            <person name="Singh S."/>
            <person name="Jensen M.F."/>
            <person name="Cong E.H."/>
            <person name="Eikeseth-Otteraa H."/>
            <person name="Noel B."/>
            <person name="Anthouard V."/>
            <person name="Porcel B.M."/>
            <person name="Kachouri-Lafond R."/>
            <person name="Nishino A."/>
            <person name="Ugolini M."/>
            <person name="Chourrout P."/>
            <person name="Nishida H."/>
            <person name="Aasland R."/>
            <person name="Huzurbazar S."/>
            <person name="Westhof E."/>
            <person name="Delsuc F."/>
            <person name="Lehrach H."/>
            <person name="Reinhardt R."/>
            <person name="Weissenbach J."/>
            <person name="Roy S.W."/>
            <person name="Artiguenave F."/>
            <person name="Postlethwait J.H."/>
            <person name="Manak J.R."/>
            <person name="Thompson E.M."/>
            <person name="Jaillon O."/>
            <person name="Du Pasquier L."/>
            <person name="Boudinot P."/>
            <person name="Liberles D.A."/>
            <person name="Volff J.N."/>
            <person name="Philippe H."/>
            <person name="Lenhard B."/>
            <person name="Roest Crollius H."/>
            <person name="Wincker P."/>
            <person name="Chourrout D."/>
        </authorList>
    </citation>
    <scope>NUCLEOTIDE SEQUENCE [LARGE SCALE GENOMIC DNA]</scope>
</reference>
<dbReference type="OrthoDB" id="10322987at2759"/>
<dbReference type="EMBL" id="FN655782">
    <property type="protein sequence ID" value="CBY40118.1"/>
    <property type="molecule type" value="Genomic_DNA"/>
</dbReference>
<name>E4WXQ6_OIKDI</name>
<proteinExistence type="predicted"/>
<keyword evidence="3" id="KW-1185">Reference proteome</keyword>
<evidence type="ECO:0000313" key="2">
    <source>
        <dbReference type="EMBL" id="CBY40118.1"/>
    </source>
</evidence>
<dbReference type="Proteomes" id="UP000011014">
    <property type="component" value="Unassembled WGS sequence"/>
</dbReference>
<dbReference type="InParanoid" id="E4WXQ6"/>